<comment type="caution">
    <text evidence="1">The sequence shown here is derived from an EMBL/GenBank/DDBJ whole genome shotgun (WGS) entry which is preliminary data.</text>
</comment>
<reference evidence="1 2" key="1">
    <citation type="submission" date="2024-01" db="EMBL/GenBank/DDBJ databases">
        <title>The complete chloroplast genome sequence of Lithospermum erythrorhizon: insights into the phylogenetic relationship among Boraginaceae species and the maternal lineages of purple gromwells.</title>
        <authorList>
            <person name="Okada T."/>
            <person name="Watanabe K."/>
        </authorList>
    </citation>
    <scope>NUCLEOTIDE SEQUENCE [LARGE SCALE GENOMIC DNA]</scope>
</reference>
<organism evidence="1 2">
    <name type="scientific">Lithospermum erythrorhizon</name>
    <name type="common">Purple gromwell</name>
    <name type="synonym">Lithospermum officinale var. erythrorhizon</name>
    <dbReference type="NCBI Taxonomy" id="34254"/>
    <lineage>
        <taxon>Eukaryota</taxon>
        <taxon>Viridiplantae</taxon>
        <taxon>Streptophyta</taxon>
        <taxon>Embryophyta</taxon>
        <taxon>Tracheophyta</taxon>
        <taxon>Spermatophyta</taxon>
        <taxon>Magnoliopsida</taxon>
        <taxon>eudicotyledons</taxon>
        <taxon>Gunneridae</taxon>
        <taxon>Pentapetalae</taxon>
        <taxon>asterids</taxon>
        <taxon>lamiids</taxon>
        <taxon>Boraginales</taxon>
        <taxon>Boraginaceae</taxon>
        <taxon>Boraginoideae</taxon>
        <taxon>Lithospermeae</taxon>
        <taxon>Lithospermum</taxon>
    </lineage>
</organism>
<evidence type="ECO:0000313" key="1">
    <source>
        <dbReference type="EMBL" id="GAA0185645.1"/>
    </source>
</evidence>
<protein>
    <submittedName>
        <fullName evidence="1">Uncharacterized protein</fullName>
    </submittedName>
</protein>
<sequence length="232" mass="26743">MSLSQDAKEEGTIQEVLALEKEVYEKENITKISRLKMFTTDVEMVKSGEQFRNETFFTRRKMNNMTNIGGLTKVKANNLTNKRKLYVNYQKGIIEKKAKENNYLYLTESYKDDSLTDHRKDLWSGESSVGKDRFFGLSFVLPISLSRKIGLKLQNYNEKEMVSHSSCNNNSKRIRDWMEEESNVKGLGLCTKKYKNQKTKVNVTQTTLEDLHQIVLFATGIGEKGVLGRVND</sequence>
<accession>A0AAV3RYN6</accession>
<evidence type="ECO:0000313" key="2">
    <source>
        <dbReference type="Proteomes" id="UP001454036"/>
    </source>
</evidence>
<gene>
    <name evidence="1" type="ORF">LIER_32933</name>
</gene>
<dbReference type="AlphaFoldDB" id="A0AAV3RYN6"/>
<dbReference type="Proteomes" id="UP001454036">
    <property type="component" value="Unassembled WGS sequence"/>
</dbReference>
<proteinExistence type="predicted"/>
<keyword evidence="2" id="KW-1185">Reference proteome</keyword>
<dbReference type="EMBL" id="BAABME010012924">
    <property type="protein sequence ID" value="GAA0185645.1"/>
    <property type="molecule type" value="Genomic_DNA"/>
</dbReference>
<name>A0AAV3RYN6_LITER</name>